<reference evidence="1 2" key="1">
    <citation type="submission" date="2011-04" db="EMBL/GenBank/DDBJ databases">
        <title>The Genome Sequence of Clostridium citroniae WAL-19142.</title>
        <authorList>
            <consortium name="The Broad Institute Genome Sequencing Platform"/>
            <person name="Earl A."/>
            <person name="Ward D."/>
            <person name="Feldgarden M."/>
            <person name="Gevers D."/>
            <person name="Warren Y.A."/>
            <person name="Tyrrell K.L."/>
            <person name="Citron D.M."/>
            <person name="Goldstein E.J."/>
            <person name="Daigneault M."/>
            <person name="Allen-Vercoe E."/>
            <person name="Young S.K."/>
            <person name="Zeng Q."/>
            <person name="Gargeya S."/>
            <person name="Fitzgerald M."/>
            <person name="Haas B."/>
            <person name="Abouelleil A."/>
            <person name="Alvarado L."/>
            <person name="Arachchi H.M."/>
            <person name="Berlin A."/>
            <person name="Brown A."/>
            <person name="Chapman S.B."/>
            <person name="Chen Z."/>
            <person name="Dunbar C."/>
            <person name="Freedman E."/>
            <person name="Gearin G."/>
            <person name="Gellesch M."/>
            <person name="Goldberg J."/>
            <person name="Griggs A."/>
            <person name="Gujja S."/>
            <person name="Heilman E.R."/>
            <person name="Heiman D."/>
            <person name="Howarth C."/>
            <person name="Larson L."/>
            <person name="Lui A."/>
            <person name="MacDonald P.J."/>
            <person name="Mehta T."/>
            <person name="Montmayeur A."/>
            <person name="Murphy C."/>
            <person name="Neiman D."/>
            <person name="Pearson M."/>
            <person name="Priest M."/>
            <person name="Roberts A."/>
            <person name="Saif S."/>
            <person name="Shea T."/>
            <person name="Shenoy N."/>
            <person name="Sisk P."/>
            <person name="Stolte C."/>
            <person name="Sykes S."/>
            <person name="White J."/>
            <person name="Yandava C."/>
            <person name="Wortman J."/>
            <person name="Nusbaum C."/>
            <person name="Birren B."/>
        </authorList>
    </citation>
    <scope>NUCLEOTIDE SEQUENCE [LARGE SCALE GENOMIC DNA]</scope>
    <source>
        <strain evidence="1 2">WAL-19142</strain>
    </source>
</reference>
<accession>A0A0J9CEL8</accession>
<comment type="caution">
    <text evidence="1">The sequence shown here is derived from an EMBL/GenBank/DDBJ whole genome shotgun (WGS) entry which is preliminary data.</text>
</comment>
<dbReference type="Proteomes" id="UP000037392">
    <property type="component" value="Unassembled WGS sequence"/>
</dbReference>
<dbReference type="AlphaFoldDB" id="A0A0J9CEL8"/>
<dbReference type="EMBL" id="ADLK01000005">
    <property type="protein sequence ID" value="KMW23708.1"/>
    <property type="molecule type" value="Genomic_DNA"/>
</dbReference>
<gene>
    <name evidence="1" type="ORF">HMPREF9470_00924</name>
</gene>
<evidence type="ECO:0000313" key="2">
    <source>
        <dbReference type="Proteomes" id="UP000037392"/>
    </source>
</evidence>
<name>A0A0J9CEL8_9FIRM</name>
<dbReference type="PATRIC" id="fig|742734.4.peg.980"/>
<sequence>MYLNIEYRDGKTEQKIVDDCTVKDGCLKYYIRTGRDAGTHYIPLDIIKEFHKEN</sequence>
<evidence type="ECO:0000313" key="1">
    <source>
        <dbReference type="EMBL" id="KMW23708.1"/>
    </source>
</evidence>
<protein>
    <recommendedName>
        <fullName evidence="3">WYL domain-containing protein</fullName>
    </recommendedName>
</protein>
<proteinExistence type="predicted"/>
<evidence type="ECO:0008006" key="3">
    <source>
        <dbReference type="Google" id="ProtNLM"/>
    </source>
</evidence>
<organism evidence="1 2">
    <name type="scientific">[Clostridium] citroniae WAL-19142</name>
    <dbReference type="NCBI Taxonomy" id="742734"/>
    <lineage>
        <taxon>Bacteria</taxon>
        <taxon>Bacillati</taxon>
        <taxon>Bacillota</taxon>
        <taxon>Clostridia</taxon>
        <taxon>Lachnospirales</taxon>
        <taxon>Lachnospiraceae</taxon>
        <taxon>Enterocloster</taxon>
    </lineage>
</organism>